<dbReference type="Gene3D" id="1.10.10.60">
    <property type="entry name" value="Homeodomain-like"/>
    <property type="match status" value="2"/>
</dbReference>
<evidence type="ECO:0000313" key="6">
    <source>
        <dbReference type="Proteomes" id="UP001519307"/>
    </source>
</evidence>
<dbReference type="PROSITE" id="PS01124">
    <property type="entry name" value="HTH_ARAC_FAMILY_2"/>
    <property type="match status" value="1"/>
</dbReference>
<keyword evidence="6" id="KW-1185">Reference proteome</keyword>
<dbReference type="InterPro" id="IPR003313">
    <property type="entry name" value="AraC-bd"/>
</dbReference>
<sequence length="285" mass="32596">MIQCFVKKNFNSSFNSSTVPKLLYVSKIQEEDSVYPRVMHSHDDFIEIILISKGDGEYSINGKMYNIKKGDIIIYNSGVIHDEISGSNTMIGSYCCAIGGIKLDGLRKNALIGDDENPIIQSDERFPILYNIFDLMFLTLSSGYAGAEESCQYFAMSLLIQVRYLLKKAKGFHDQSLDKPNILGKRIQKYIDTHYKEDISLQKISDDLNISPYYLSHVFKEMIGYSPIQYILRRRIGESQTLLITTNYSVTKIASMVGYDNPSNFNIIFTKHVGMSPRKYRNNYI</sequence>
<evidence type="ECO:0000256" key="2">
    <source>
        <dbReference type="ARBA" id="ARBA00023125"/>
    </source>
</evidence>
<dbReference type="SUPFAM" id="SSF51215">
    <property type="entry name" value="Regulatory protein AraC"/>
    <property type="match status" value="1"/>
</dbReference>
<evidence type="ECO:0000313" key="5">
    <source>
        <dbReference type="EMBL" id="MBP2031514.1"/>
    </source>
</evidence>
<dbReference type="InterPro" id="IPR037923">
    <property type="entry name" value="HTH-like"/>
</dbReference>
<dbReference type="SUPFAM" id="SSF46689">
    <property type="entry name" value="Homeodomain-like"/>
    <property type="match status" value="2"/>
</dbReference>
<dbReference type="InterPro" id="IPR018060">
    <property type="entry name" value="HTH_AraC"/>
</dbReference>
<dbReference type="InterPro" id="IPR020449">
    <property type="entry name" value="Tscrpt_reg_AraC-type_HTH"/>
</dbReference>
<dbReference type="Pfam" id="PF12833">
    <property type="entry name" value="HTH_18"/>
    <property type="match status" value="1"/>
</dbReference>
<dbReference type="PROSITE" id="PS00041">
    <property type="entry name" value="HTH_ARAC_FAMILY_1"/>
    <property type="match status" value="1"/>
</dbReference>
<protein>
    <submittedName>
        <fullName evidence="5">AraC-like DNA-binding protein</fullName>
    </submittedName>
</protein>
<keyword evidence="2" id="KW-0238">DNA-binding</keyword>
<dbReference type="Pfam" id="PF02311">
    <property type="entry name" value="AraC_binding"/>
    <property type="match status" value="1"/>
</dbReference>
<dbReference type="PRINTS" id="PR00032">
    <property type="entry name" value="HTHARAC"/>
</dbReference>
<dbReference type="Proteomes" id="UP001519307">
    <property type="component" value="Unassembled WGS sequence"/>
</dbReference>
<dbReference type="EMBL" id="JAGGLM010000001">
    <property type="protein sequence ID" value="MBP2031514.1"/>
    <property type="molecule type" value="Genomic_DNA"/>
</dbReference>
<keyword evidence="3" id="KW-0804">Transcription</keyword>
<reference evidence="5 6" key="1">
    <citation type="submission" date="2021-03" db="EMBL/GenBank/DDBJ databases">
        <title>Genomic Encyclopedia of Type Strains, Phase IV (KMG-IV): sequencing the most valuable type-strain genomes for metagenomic binning, comparative biology and taxonomic classification.</title>
        <authorList>
            <person name="Goeker M."/>
        </authorList>
    </citation>
    <scope>NUCLEOTIDE SEQUENCE [LARGE SCALE GENOMIC DNA]</scope>
    <source>
        <strain evidence="5 6">DSM 28783</strain>
    </source>
</reference>
<organism evidence="5 6">
    <name type="scientific">Clostridium algifaecis</name>
    <dbReference type="NCBI Taxonomy" id="1472040"/>
    <lineage>
        <taxon>Bacteria</taxon>
        <taxon>Bacillati</taxon>
        <taxon>Bacillota</taxon>
        <taxon>Clostridia</taxon>
        <taxon>Eubacteriales</taxon>
        <taxon>Clostridiaceae</taxon>
        <taxon>Clostridium</taxon>
    </lineage>
</organism>
<dbReference type="InterPro" id="IPR018062">
    <property type="entry name" value="HTH_AraC-typ_CS"/>
</dbReference>
<dbReference type="RefSeq" id="WP_209700470.1">
    <property type="nucleotide sequence ID" value="NZ_JAGGLM010000001.1"/>
</dbReference>
<accession>A0ABS4KNA5</accession>
<keyword evidence="1" id="KW-0805">Transcription regulation</keyword>
<evidence type="ECO:0000256" key="1">
    <source>
        <dbReference type="ARBA" id="ARBA00023015"/>
    </source>
</evidence>
<proteinExistence type="predicted"/>
<evidence type="ECO:0000256" key="3">
    <source>
        <dbReference type="ARBA" id="ARBA00023163"/>
    </source>
</evidence>
<dbReference type="PANTHER" id="PTHR43280:SF28">
    <property type="entry name" value="HTH-TYPE TRANSCRIPTIONAL ACTIVATOR RHAS"/>
    <property type="match status" value="1"/>
</dbReference>
<dbReference type="InterPro" id="IPR009057">
    <property type="entry name" value="Homeodomain-like_sf"/>
</dbReference>
<dbReference type="SMART" id="SM00342">
    <property type="entry name" value="HTH_ARAC"/>
    <property type="match status" value="1"/>
</dbReference>
<evidence type="ECO:0000259" key="4">
    <source>
        <dbReference type="PROSITE" id="PS01124"/>
    </source>
</evidence>
<feature type="domain" description="HTH araC/xylS-type" evidence="4">
    <location>
        <begin position="185"/>
        <end position="283"/>
    </location>
</feature>
<name>A0ABS4KNA5_9CLOT</name>
<dbReference type="InterPro" id="IPR014710">
    <property type="entry name" value="RmlC-like_jellyroll"/>
</dbReference>
<comment type="caution">
    <text evidence="5">The sequence shown here is derived from an EMBL/GenBank/DDBJ whole genome shotgun (WGS) entry which is preliminary data.</text>
</comment>
<dbReference type="Gene3D" id="2.60.120.10">
    <property type="entry name" value="Jelly Rolls"/>
    <property type="match status" value="1"/>
</dbReference>
<dbReference type="PANTHER" id="PTHR43280">
    <property type="entry name" value="ARAC-FAMILY TRANSCRIPTIONAL REGULATOR"/>
    <property type="match status" value="1"/>
</dbReference>
<gene>
    <name evidence="5" type="ORF">J2Z42_000179</name>
</gene>